<evidence type="ECO:0000313" key="3">
    <source>
        <dbReference type="EMBL" id="KIH65380.1"/>
    </source>
</evidence>
<keyword evidence="1" id="KW-0175">Coiled coil</keyword>
<protein>
    <submittedName>
        <fullName evidence="3">Uncharacterized protein</fullName>
    </submittedName>
</protein>
<keyword evidence="4" id="KW-1185">Reference proteome</keyword>
<feature type="compositionally biased region" description="Basic and acidic residues" evidence="2">
    <location>
        <begin position="163"/>
        <end position="174"/>
    </location>
</feature>
<proteinExistence type="predicted"/>
<evidence type="ECO:0000256" key="2">
    <source>
        <dbReference type="SAM" id="MobiDB-lite"/>
    </source>
</evidence>
<gene>
    <name evidence="3" type="ORF">ANCDUO_04301</name>
</gene>
<evidence type="ECO:0000256" key="1">
    <source>
        <dbReference type="SAM" id="Coils"/>
    </source>
</evidence>
<name>A0A0C2GVF2_9BILA</name>
<feature type="coiled-coil region" evidence="1">
    <location>
        <begin position="5"/>
        <end position="163"/>
    </location>
</feature>
<dbReference type="OrthoDB" id="425925at2759"/>
<dbReference type="AlphaFoldDB" id="A0A0C2GVF2"/>
<sequence>MKRVLVELEEKLKEKEDVIESLIRENEQLRQVATQKHAESVDYFSRLESTVAQIAVLEQKILDNERQAREALTSEQNSREKLSRELQRLKEHLLLIEETSTTEAVEAERRETELREQIRLLQNSVTAADSDAVRTTQTMKTELSALQERVVIAEESAEEWRSRFESEKRLRSETNDALASLQV</sequence>
<accession>A0A0C2GVF2</accession>
<organism evidence="3 4">
    <name type="scientific">Ancylostoma duodenale</name>
    <dbReference type="NCBI Taxonomy" id="51022"/>
    <lineage>
        <taxon>Eukaryota</taxon>
        <taxon>Metazoa</taxon>
        <taxon>Ecdysozoa</taxon>
        <taxon>Nematoda</taxon>
        <taxon>Chromadorea</taxon>
        <taxon>Rhabditida</taxon>
        <taxon>Rhabditina</taxon>
        <taxon>Rhabditomorpha</taxon>
        <taxon>Strongyloidea</taxon>
        <taxon>Ancylostomatidae</taxon>
        <taxon>Ancylostomatinae</taxon>
        <taxon>Ancylostoma</taxon>
    </lineage>
</organism>
<dbReference type="EMBL" id="KN727581">
    <property type="protein sequence ID" value="KIH65380.1"/>
    <property type="molecule type" value="Genomic_DNA"/>
</dbReference>
<dbReference type="Proteomes" id="UP000054047">
    <property type="component" value="Unassembled WGS sequence"/>
</dbReference>
<feature type="region of interest" description="Disordered" evidence="2">
    <location>
        <begin position="163"/>
        <end position="183"/>
    </location>
</feature>
<evidence type="ECO:0000313" key="4">
    <source>
        <dbReference type="Proteomes" id="UP000054047"/>
    </source>
</evidence>
<reference evidence="3 4" key="1">
    <citation type="submission" date="2013-12" db="EMBL/GenBank/DDBJ databases">
        <title>Draft genome of the parsitic nematode Ancylostoma duodenale.</title>
        <authorList>
            <person name="Mitreva M."/>
        </authorList>
    </citation>
    <scope>NUCLEOTIDE SEQUENCE [LARGE SCALE GENOMIC DNA]</scope>
    <source>
        <strain evidence="3 4">Zhejiang</strain>
    </source>
</reference>